<keyword evidence="11" id="KW-1185">Reference proteome</keyword>
<sequence length="233" mass="25991">MPLTILLAEDEEQLSRVYAAALKHQGYQVDQVYNGQDAVDKAHENAYDVFILDIMMPVKTGLEALREIRAGGDSTHAIMLTAMSEIEDKVTGLEAGADDYLTKPISLKELLARLASLERRLDDYTDKVLTFGSVKLDLAQQEMVSGNSIRLAGKEAKLMAFFMLNPNKSLSTKDIFQHVWAKDDDPEIDEGYVFIYISYLRQKLKAIKANLTILGKENGDFALVEMAGDEHVS</sequence>
<dbReference type="InterPro" id="IPR011006">
    <property type="entry name" value="CheY-like_superfamily"/>
</dbReference>
<evidence type="ECO:0000256" key="3">
    <source>
        <dbReference type="ARBA" id="ARBA00023015"/>
    </source>
</evidence>
<dbReference type="GO" id="GO:0005829">
    <property type="term" value="C:cytosol"/>
    <property type="evidence" value="ECO:0007669"/>
    <property type="project" value="TreeGrafter"/>
</dbReference>
<dbReference type="SMART" id="SM00862">
    <property type="entry name" value="Trans_reg_C"/>
    <property type="match status" value="1"/>
</dbReference>
<dbReference type="SUPFAM" id="SSF46894">
    <property type="entry name" value="C-terminal effector domain of the bipartite response regulators"/>
    <property type="match status" value="1"/>
</dbReference>
<dbReference type="Pfam" id="PF00072">
    <property type="entry name" value="Response_reg"/>
    <property type="match status" value="1"/>
</dbReference>
<dbReference type="PANTHER" id="PTHR48111">
    <property type="entry name" value="REGULATOR OF RPOS"/>
    <property type="match status" value="1"/>
</dbReference>
<evidence type="ECO:0000313" key="10">
    <source>
        <dbReference type="EMBL" id="EHJ52640.1"/>
    </source>
</evidence>
<dbReference type="InterPro" id="IPR036388">
    <property type="entry name" value="WH-like_DNA-bd_sf"/>
</dbReference>
<dbReference type="PANTHER" id="PTHR48111:SF22">
    <property type="entry name" value="REGULATOR OF RPOS"/>
    <property type="match status" value="1"/>
</dbReference>
<evidence type="ECO:0000256" key="4">
    <source>
        <dbReference type="ARBA" id="ARBA00023125"/>
    </source>
</evidence>
<dbReference type="Pfam" id="PF00486">
    <property type="entry name" value="Trans_reg_C"/>
    <property type="match status" value="1"/>
</dbReference>
<dbReference type="Gene3D" id="6.10.250.690">
    <property type="match status" value="1"/>
</dbReference>
<dbReference type="Gene3D" id="1.10.10.10">
    <property type="entry name" value="Winged helix-like DNA-binding domain superfamily/Winged helix DNA-binding domain"/>
    <property type="match status" value="1"/>
</dbReference>
<evidence type="ECO:0000256" key="7">
    <source>
        <dbReference type="PROSITE-ProRule" id="PRU01091"/>
    </source>
</evidence>
<comment type="caution">
    <text evidence="10">The sequence shown here is derived from an EMBL/GenBank/DDBJ whole genome shotgun (WGS) entry which is preliminary data.</text>
</comment>
<protein>
    <submittedName>
        <fullName evidence="10">Response regulator receiver domain protein</fullName>
    </submittedName>
</protein>
<dbReference type="eggNOG" id="COG0745">
    <property type="taxonomic scope" value="Bacteria"/>
</dbReference>
<keyword evidence="3" id="KW-0805">Transcription regulation</keyword>
<keyword evidence="5" id="KW-0804">Transcription</keyword>
<feature type="modified residue" description="4-aspartylphosphate" evidence="6">
    <location>
        <position position="53"/>
    </location>
</feature>
<dbReference type="EMBL" id="AEUW02000001">
    <property type="protein sequence ID" value="EHJ52640.1"/>
    <property type="molecule type" value="Genomic_DNA"/>
</dbReference>
<dbReference type="SUPFAM" id="SSF52172">
    <property type="entry name" value="CheY-like"/>
    <property type="match status" value="1"/>
</dbReference>
<dbReference type="Gene3D" id="3.40.50.2300">
    <property type="match status" value="1"/>
</dbReference>
<dbReference type="GO" id="GO:0000976">
    <property type="term" value="F:transcription cis-regulatory region binding"/>
    <property type="evidence" value="ECO:0007669"/>
    <property type="project" value="TreeGrafter"/>
</dbReference>
<dbReference type="CDD" id="cd00383">
    <property type="entry name" value="trans_reg_C"/>
    <property type="match status" value="1"/>
</dbReference>
<dbReference type="AlphaFoldDB" id="G5JU30"/>
<keyword evidence="2" id="KW-0902">Two-component regulatory system</keyword>
<dbReference type="InterPro" id="IPR039420">
    <property type="entry name" value="WalR-like"/>
</dbReference>
<reference evidence="10 11" key="1">
    <citation type="journal article" date="2014" name="Int. J. Syst. Evol. Microbiol.">
        <title>Phylogenomics and the dynamic genome evolution of the genus Streptococcus.</title>
        <authorList>
            <consortium name="The Broad Institute Genome Sequencing Platform"/>
            <person name="Richards V.P."/>
            <person name="Palmer S.R."/>
            <person name="Pavinski Bitar P.D."/>
            <person name="Qin X."/>
            <person name="Weinstock G.M."/>
            <person name="Highlander S.K."/>
            <person name="Town C.D."/>
            <person name="Burne R.A."/>
            <person name="Stanhope M.J."/>
        </authorList>
    </citation>
    <scope>NUCLEOTIDE SEQUENCE [LARGE SCALE GENOMIC DNA]</scope>
    <source>
        <strain evidence="10 11">NCTC 11558</strain>
    </source>
</reference>
<dbReference type="GO" id="GO:0006355">
    <property type="term" value="P:regulation of DNA-templated transcription"/>
    <property type="evidence" value="ECO:0007669"/>
    <property type="project" value="InterPro"/>
</dbReference>
<evidence type="ECO:0000256" key="1">
    <source>
        <dbReference type="ARBA" id="ARBA00022553"/>
    </source>
</evidence>
<dbReference type="OrthoDB" id="9790442at2"/>
<dbReference type="Proteomes" id="UP000003573">
    <property type="component" value="Unassembled WGS sequence"/>
</dbReference>
<evidence type="ECO:0000256" key="5">
    <source>
        <dbReference type="ARBA" id="ARBA00023163"/>
    </source>
</evidence>
<dbReference type="GO" id="GO:0032993">
    <property type="term" value="C:protein-DNA complex"/>
    <property type="evidence" value="ECO:0007669"/>
    <property type="project" value="TreeGrafter"/>
</dbReference>
<dbReference type="STRING" id="764298.STRMA_0570"/>
<dbReference type="GO" id="GO:0000156">
    <property type="term" value="F:phosphorelay response regulator activity"/>
    <property type="evidence" value="ECO:0007669"/>
    <property type="project" value="TreeGrafter"/>
</dbReference>
<accession>G5JU30</accession>
<dbReference type="InterPro" id="IPR001789">
    <property type="entry name" value="Sig_transdc_resp-reg_receiver"/>
</dbReference>
<name>G5JU30_9STRE</name>
<evidence type="ECO:0000256" key="6">
    <source>
        <dbReference type="PROSITE-ProRule" id="PRU00169"/>
    </source>
</evidence>
<dbReference type="InterPro" id="IPR016032">
    <property type="entry name" value="Sig_transdc_resp-reg_C-effctor"/>
</dbReference>
<evidence type="ECO:0000259" key="8">
    <source>
        <dbReference type="PROSITE" id="PS50110"/>
    </source>
</evidence>
<organism evidence="10 11">
    <name type="scientific">Streptococcus macacae NCTC 11558</name>
    <dbReference type="NCBI Taxonomy" id="764298"/>
    <lineage>
        <taxon>Bacteria</taxon>
        <taxon>Bacillati</taxon>
        <taxon>Bacillota</taxon>
        <taxon>Bacilli</taxon>
        <taxon>Lactobacillales</taxon>
        <taxon>Streptococcaceae</taxon>
        <taxon>Streptococcus</taxon>
    </lineage>
</organism>
<proteinExistence type="predicted"/>
<evidence type="ECO:0000259" key="9">
    <source>
        <dbReference type="PROSITE" id="PS51755"/>
    </source>
</evidence>
<keyword evidence="1 6" id="KW-0597">Phosphoprotein</keyword>
<feature type="domain" description="OmpR/PhoB-type" evidence="9">
    <location>
        <begin position="126"/>
        <end position="225"/>
    </location>
</feature>
<dbReference type="PROSITE" id="PS50110">
    <property type="entry name" value="RESPONSE_REGULATORY"/>
    <property type="match status" value="1"/>
</dbReference>
<dbReference type="SMART" id="SM00448">
    <property type="entry name" value="REC"/>
    <property type="match status" value="1"/>
</dbReference>
<evidence type="ECO:0000313" key="11">
    <source>
        <dbReference type="Proteomes" id="UP000003573"/>
    </source>
</evidence>
<dbReference type="PROSITE" id="PS51755">
    <property type="entry name" value="OMPR_PHOB"/>
    <property type="match status" value="1"/>
</dbReference>
<dbReference type="InterPro" id="IPR001867">
    <property type="entry name" value="OmpR/PhoB-type_DNA-bd"/>
</dbReference>
<feature type="DNA-binding region" description="OmpR/PhoB-type" evidence="7">
    <location>
        <begin position="126"/>
        <end position="225"/>
    </location>
</feature>
<gene>
    <name evidence="10" type="ORF">STRMA_0570</name>
</gene>
<keyword evidence="4 7" id="KW-0238">DNA-binding</keyword>
<evidence type="ECO:0000256" key="2">
    <source>
        <dbReference type="ARBA" id="ARBA00023012"/>
    </source>
</evidence>
<dbReference type="RefSeq" id="WP_003080903.1">
    <property type="nucleotide sequence ID" value="NZ_AEUW02000001.1"/>
</dbReference>
<feature type="domain" description="Response regulatory" evidence="8">
    <location>
        <begin position="4"/>
        <end position="118"/>
    </location>
</feature>